<dbReference type="GO" id="GO:0004722">
    <property type="term" value="F:protein serine/threonine phosphatase activity"/>
    <property type="evidence" value="ECO:0007669"/>
    <property type="project" value="InterPro"/>
</dbReference>
<accession>A0A558AKH8</accession>
<dbReference type="SMART" id="SM00331">
    <property type="entry name" value="PP2C_SIG"/>
    <property type="match status" value="1"/>
</dbReference>
<dbReference type="AlphaFoldDB" id="A0A558AKH8"/>
<reference evidence="2 3" key="1">
    <citation type="submission" date="2019-07" db="EMBL/GenBank/DDBJ databases">
        <title>New species of Amycolatopsis and Streptomyces.</title>
        <authorList>
            <person name="Duangmal K."/>
            <person name="Teo W.F.A."/>
            <person name="Lipun K."/>
        </authorList>
    </citation>
    <scope>NUCLEOTIDE SEQUENCE [LARGE SCALE GENOMIC DNA]</scope>
    <source>
        <strain evidence="2 3">JCM 30562</strain>
    </source>
</reference>
<protein>
    <submittedName>
        <fullName evidence="2">Serine/threonine protein phosphatase</fullName>
    </submittedName>
</protein>
<keyword evidence="3" id="KW-1185">Reference proteome</keyword>
<evidence type="ECO:0000313" key="3">
    <source>
        <dbReference type="Proteomes" id="UP000318578"/>
    </source>
</evidence>
<feature type="domain" description="PPM-type phosphatase" evidence="1">
    <location>
        <begin position="78"/>
        <end position="319"/>
    </location>
</feature>
<dbReference type="PROSITE" id="PS51746">
    <property type="entry name" value="PPM_2"/>
    <property type="match status" value="1"/>
</dbReference>
<dbReference type="OrthoDB" id="9801841at2"/>
<dbReference type="RefSeq" id="WP_144634378.1">
    <property type="nucleotide sequence ID" value="NZ_BNAX01000004.1"/>
</dbReference>
<dbReference type="PANTHER" id="PTHR47992">
    <property type="entry name" value="PROTEIN PHOSPHATASE"/>
    <property type="match status" value="1"/>
</dbReference>
<dbReference type="SMART" id="SM00332">
    <property type="entry name" value="PP2Cc"/>
    <property type="match status" value="1"/>
</dbReference>
<comment type="caution">
    <text evidence="2">The sequence shown here is derived from an EMBL/GenBank/DDBJ whole genome shotgun (WGS) entry which is preliminary data.</text>
</comment>
<gene>
    <name evidence="2" type="ORF">FNH06_05165</name>
</gene>
<dbReference type="Proteomes" id="UP000318578">
    <property type="component" value="Unassembled WGS sequence"/>
</dbReference>
<dbReference type="InterPro" id="IPR036457">
    <property type="entry name" value="PPM-type-like_dom_sf"/>
</dbReference>
<name>A0A558AKH8_9PSEU</name>
<dbReference type="Gene3D" id="3.60.40.10">
    <property type="entry name" value="PPM-type phosphatase domain"/>
    <property type="match status" value="1"/>
</dbReference>
<sequence>MAAVSCPECGQPAHAEDRFCESCGLSLLLRRTPEGGPQGARRSTCVSCAGRVDAEGFCERCGRAQPAPRDRMEFDFGVVAGVSDRGRARVRNEDSMACAVVGPESAPAAVVVVVCDGVGSTERADQAAQTAVDAALARIVDCLQAGKDPYESTVDGSAAAFEAVELLAEPTSPDLAPSCTLVSAVATEEGVTVGWIGDSRAYWLAGADSRQLTTDDTLHAQLVAAGLSDEEASAEANAHALARWVGADAEPGLPHVVGVPPDEPGTLVVCSDGLWNYLPTAESIAARASGSPARVAAELTAAALELGGGDNITVVAVPYPFHSRRSAGDE</sequence>
<evidence type="ECO:0000259" key="1">
    <source>
        <dbReference type="PROSITE" id="PS51746"/>
    </source>
</evidence>
<dbReference type="InterPro" id="IPR001932">
    <property type="entry name" value="PPM-type_phosphatase-like_dom"/>
</dbReference>
<dbReference type="SUPFAM" id="SSF81606">
    <property type="entry name" value="PP2C-like"/>
    <property type="match status" value="1"/>
</dbReference>
<proteinExistence type="predicted"/>
<organism evidence="2 3">
    <name type="scientific">Amycolatopsis acidiphila</name>
    <dbReference type="NCBI Taxonomy" id="715473"/>
    <lineage>
        <taxon>Bacteria</taxon>
        <taxon>Bacillati</taxon>
        <taxon>Actinomycetota</taxon>
        <taxon>Actinomycetes</taxon>
        <taxon>Pseudonocardiales</taxon>
        <taxon>Pseudonocardiaceae</taxon>
        <taxon>Amycolatopsis</taxon>
    </lineage>
</organism>
<dbReference type="Pfam" id="PF13672">
    <property type="entry name" value="PP2C_2"/>
    <property type="match status" value="1"/>
</dbReference>
<dbReference type="InterPro" id="IPR015655">
    <property type="entry name" value="PP2C"/>
</dbReference>
<dbReference type="Pfam" id="PF12773">
    <property type="entry name" value="DZR"/>
    <property type="match status" value="1"/>
</dbReference>
<dbReference type="InterPro" id="IPR025874">
    <property type="entry name" value="DZR"/>
</dbReference>
<evidence type="ECO:0000313" key="2">
    <source>
        <dbReference type="EMBL" id="TVT24770.1"/>
    </source>
</evidence>
<dbReference type="CDD" id="cd00143">
    <property type="entry name" value="PP2Cc"/>
    <property type="match status" value="1"/>
</dbReference>
<dbReference type="EMBL" id="VJZA01000005">
    <property type="protein sequence ID" value="TVT24770.1"/>
    <property type="molecule type" value="Genomic_DNA"/>
</dbReference>